<dbReference type="GO" id="GO:0030245">
    <property type="term" value="P:cellulose catabolic process"/>
    <property type="evidence" value="ECO:0007669"/>
    <property type="project" value="UniProtKB-KW"/>
</dbReference>
<dbReference type="PANTHER" id="PTHR31297">
    <property type="entry name" value="GLUCAN ENDO-1,6-BETA-GLUCOSIDASE B"/>
    <property type="match status" value="1"/>
</dbReference>
<comment type="similarity">
    <text evidence="1 7">Belongs to the glycosyl hydrolase 5 (cellulase A) family.</text>
</comment>
<dbReference type="SUPFAM" id="SSF51445">
    <property type="entry name" value="(Trans)glycosidases"/>
    <property type="match status" value="1"/>
</dbReference>
<evidence type="ECO:0000256" key="2">
    <source>
        <dbReference type="ARBA" id="ARBA00022801"/>
    </source>
</evidence>
<dbReference type="AlphaFoldDB" id="A0AAJ5WP40"/>
<dbReference type="EMBL" id="CP119311">
    <property type="protein sequence ID" value="WEK34306.1"/>
    <property type="molecule type" value="Genomic_DNA"/>
</dbReference>
<evidence type="ECO:0000256" key="9">
    <source>
        <dbReference type="SAM" id="SignalP"/>
    </source>
</evidence>
<evidence type="ECO:0000256" key="6">
    <source>
        <dbReference type="ARBA" id="ARBA00023326"/>
    </source>
</evidence>
<gene>
    <name evidence="11" type="ORF">P0Y53_17610</name>
</gene>
<dbReference type="Gene3D" id="3.20.20.80">
    <property type="entry name" value="Glycosidases"/>
    <property type="match status" value="1"/>
</dbReference>
<evidence type="ECO:0000259" key="10">
    <source>
        <dbReference type="Pfam" id="PF00150"/>
    </source>
</evidence>
<feature type="domain" description="Glycoside hydrolase family 5" evidence="10">
    <location>
        <begin position="69"/>
        <end position="368"/>
    </location>
</feature>
<dbReference type="InterPro" id="IPR050386">
    <property type="entry name" value="Glycosyl_hydrolase_5"/>
</dbReference>
<proteinExistence type="inferred from homology"/>
<evidence type="ECO:0000313" key="12">
    <source>
        <dbReference type="Proteomes" id="UP001220610"/>
    </source>
</evidence>
<evidence type="ECO:0000256" key="5">
    <source>
        <dbReference type="ARBA" id="ARBA00023295"/>
    </source>
</evidence>
<dbReference type="InterPro" id="IPR017853">
    <property type="entry name" value="GH"/>
</dbReference>
<evidence type="ECO:0000313" key="11">
    <source>
        <dbReference type="EMBL" id="WEK34306.1"/>
    </source>
</evidence>
<reference evidence="11" key="1">
    <citation type="submission" date="2023-03" db="EMBL/GenBank/DDBJ databases">
        <title>Andean soil-derived lignocellulolytic bacterial consortium as a source of novel taxa and putative plastic-active enzymes.</title>
        <authorList>
            <person name="Diaz-Garcia L."/>
            <person name="Chuvochina M."/>
            <person name="Feuerriegel G."/>
            <person name="Bunk B."/>
            <person name="Sproer C."/>
            <person name="Streit W.R."/>
            <person name="Rodriguez L.M."/>
            <person name="Overmann J."/>
            <person name="Jimenez D.J."/>
        </authorList>
    </citation>
    <scope>NUCLEOTIDE SEQUENCE</scope>
    <source>
        <strain evidence="11">MAG 7</strain>
    </source>
</reference>
<dbReference type="GO" id="GO:0009986">
    <property type="term" value="C:cell surface"/>
    <property type="evidence" value="ECO:0007669"/>
    <property type="project" value="TreeGrafter"/>
</dbReference>
<keyword evidence="4" id="KW-0119">Carbohydrate metabolism</keyword>
<evidence type="ECO:0000256" key="7">
    <source>
        <dbReference type="RuleBase" id="RU361153"/>
    </source>
</evidence>
<dbReference type="GO" id="GO:0005576">
    <property type="term" value="C:extracellular region"/>
    <property type="evidence" value="ECO:0007669"/>
    <property type="project" value="TreeGrafter"/>
</dbReference>
<keyword evidence="2 7" id="KW-0378">Hydrolase</keyword>
<name>A0AAJ5WP40_9BACT</name>
<evidence type="ECO:0000256" key="4">
    <source>
        <dbReference type="ARBA" id="ARBA00023277"/>
    </source>
</evidence>
<feature type="region of interest" description="Disordered" evidence="8">
    <location>
        <begin position="25"/>
        <end position="47"/>
    </location>
</feature>
<dbReference type="Pfam" id="PF00150">
    <property type="entry name" value="Cellulase"/>
    <property type="match status" value="1"/>
</dbReference>
<evidence type="ECO:0000256" key="3">
    <source>
        <dbReference type="ARBA" id="ARBA00023001"/>
    </source>
</evidence>
<dbReference type="PANTHER" id="PTHR31297:SF41">
    <property type="entry name" value="ENDOGLUCANASE, PUTATIVE (AFU_ORTHOLOGUE AFUA_5G01830)-RELATED"/>
    <property type="match status" value="1"/>
</dbReference>
<evidence type="ECO:0000256" key="8">
    <source>
        <dbReference type="SAM" id="MobiDB-lite"/>
    </source>
</evidence>
<feature type="chain" id="PRO_5042534157" evidence="9">
    <location>
        <begin position="26"/>
        <end position="396"/>
    </location>
</feature>
<evidence type="ECO:0000256" key="1">
    <source>
        <dbReference type="ARBA" id="ARBA00005641"/>
    </source>
</evidence>
<dbReference type="Proteomes" id="UP001220610">
    <property type="component" value="Chromosome"/>
</dbReference>
<protein>
    <submittedName>
        <fullName evidence="11">Glycoside hydrolase family 5 protein</fullName>
    </submittedName>
</protein>
<accession>A0AAJ5WP40</accession>
<dbReference type="InterPro" id="IPR001547">
    <property type="entry name" value="Glyco_hydro_5"/>
</dbReference>
<dbReference type="GO" id="GO:0008422">
    <property type="term" value="F:beta-glucosidase activity"/>
    <property type="evidence" value="ECO:0007669"/>
    <property type="project" value="TreeGrafter"/>
</dbReference>
<feature type="signal peptide" evidence="9">
    <location>
        <begin position="1"/>
        <end position="25"/>
    </location>
</feature>
<keyword evidence="3" id="KW-0136">Cellulose degradation</keyword>
<keyword evidence="9" id="KW-0732">Signal</keyword>
<sequence length="396" mass="45043">MHLRNNSLFLLLSFLLLLSCCSKKGGDKEPDPPVKPSTDSIAPDQTGMRNLSSINLAKEIGPGWNLGNSLEAIGSETAWGNPLVSQRLIDSVKKAGFKAIRIPVAWSRFSNPADFTIDTNWMRRVEEVVNYVIGRDMYAIMNIHWDNGWMQPTYAQQAYVNNRLAVMWKQIARRFRNYNDHLLFAGTNEVLKENDYGTPTVEYYTVQNSFNQTFINAVRSTGGRNAWRHLVVQGFNTNIDHTVNFLQLPADRLPNRMMVEVHYYDPYNFTLNENSSITQWGKDATDPTRTETWANEAWAEAQFGKMKTHFVDKGYAVILGEYGALARLNLGTPGLNAEHARYRLYYMRTITKAINAAGLVPFYWDNGPTGDKSMGLFNRQTGEQVYRDIIQAITTP</sequence>
<keyword evidence="5 7" id="KW-0326">Glycosidase</keyword>
<organism evidence="11 12">
    <name type="scientific">Candidatus Pseudobacter hemicellulosilyticus</name>
    <dbReference type="NCBI Taxonomy" id="3121375"/>
    <lineage>
        <taxon>Bacteria</taxon>
        <taxon>Pseudomonadati</taxon>
        <taxon>Bacteroidota</taxon>
        <taxon>Chitinophagia</taxon>
        <taxon>Chitinophagales</taxon>
        <taxon>Chitinophagaceae</taxon>
        <taxon>Pseudobacter</taxon>
    </lineage>
</organism>
<keyword evidence="6" id="KW-0624">Polysaccharide degradation</keyword>